<protein>
    <submittedName>
        <fullName evidence="4">BamA/TamA family outer membrane protein</fullName>
    </submittedName>
</protein>
<dbReference type="InterPro" id="IPR000184">
    <property type="entry name" value="Bac_surfAg_D15"/>
</dbReference>
<sequence>MAKVQLYSLFLVVLLCGCLVKVTAQTHYLHVQCKDSAWQHLQLTTKFANKLQCKTYVNQLPSLLQSKGYLAASVDSFYQDSATTTVLLFLGDKYIWQSLTILPQQQPLLEQLGIKKEAFTAKPINPQNITQLQEKLLDYFDNAGYPFAKIGFDSVQIVNNKVKAHLYVNKGIMYKFDSLHILGSAKINSTFLYHYLNLQPGEVFNKEKLNAINQRLLELPYLQQSSAWNLNMLATSYSLNLYLQPKRSNQINVIVGFLPANQQVGGNVLLTGEANLNLKNAFATGETILFNWQQLQSASPRLNLGFQKPYIFNSAFGIDFGFELYKKDSAYLNLTAKLGVQYILSAKQSGKISLETFKTNLLTVDTATVIITQKLPDIIDVSTTNLALEYELNNTNYRFNPRNGNELKIGISAGNKSIKANNTITQLKGTGFDYSSLYDTIQKNTYQLKVKTSLAHYFTTGKQSVVKTAINAGWYESPNYFRNELFQIGGYKLLRGFDEESIVANRYAVGTLEYRYLIGINSYFNGFIDLGAVTNKLTNSSNSYIGAGFGLAFETKQGIINISFAGGKRNDLPFNFRESKIHIGFVSIF</sequence>
<keyword evidence="2" id="KW-0472">Membrane</keyword>
<dbReference type="PROSITE" id="PS51257">
    <property type="entry name" value="PROKAR_LIPOPROTEIN"/>
    <property type="match status" value="1"/>
</dbReference>
<gene>
    <name evidence="4" type="ORF">ACFOW1_10390</name>
</gene>
<evidence type="ECO:0000256" key="1">
    <source>
        <dbReference type="ARBA" id="ARBA00004370"/>
    </source>
</evidence>
<comment type="subcellular location">
    <subcellularLocation>
        <location evidence="1">Membrane</location>
    </subcellularLocation>
</comment>
<organism evidence="4 5">
    <name type="scientific">Parasediminibacterium paludis</name>
    <dbReference type="NCBI Taxonomy" id="908966"/>
    <lineage>
        <taxon>Bacteria</taxon>
        <taxon>Pseudomonadati</taxon>
        <taxon>Bacteroidota</taxon>
        <taxon>Chitinophagia</taxon>
        <taxon>Chitinophagales</taxon>
        <taxon>Chitinophagaceae</taxon>
        <taxon>Parasediminibacterium</taxon>
    </lineage>
</organism>
<evidence type="ECO:0000256" key="2">
    <source>
        <dbReference type="ARBA" id="ARBA00023136"/>
    </source>
</evidence>
<proteinExistence type="predicted"/>
<dbReference type="Gene3D" id="2.40.160.50">
    <property type="entry name" value="membrane protein fhac: a member of the omp85/tpsb transporter family"/>
    <property type="match status" value="1"/>
</dbReference>
<accession>A0ABV8Q040</accession>
<dbReference type="Gene3D" id="3.10.20.310">
    <property type="entry name" value="membrane protein fhac"/>
    <property type="match status" value="1"/>
</dbReference>
<reference evidence="5" key="1">
    <citation type="journal article" date="2019" name="Int. J. Syst. Evol. Microbiol.">
        <title>The Global Catalogue of Microorganisms (GCM) 10K type strain sequencing project: providing services to taxonomists for standard genome sequencing and annotation.</title>
        <authorList>
            <consortium name="The Broad Institute Genomics Platform"/>
            <consortium name="The Broad Institute Genome Sequencing Center for Infectious Disease"/>
            <person name="Wu L."/>
            <person name="Ma J."/>
        </authorList>
    </citation>
    <scope>NUCLEOTIDE SEQUENCE [LARGE SCALE GENOMIC DNA]</scope>
    <source>
        <strain evidence="5">CECT 8010</strain>
    </source>
</reference>
<dbReference type="EMBL" id="JBHSDC010000022">
    <property type="protein sequence ID" value="MFC4232301.1"/>
    <property type="molecule type" value="Genomic_DNA"/>
</dbReference>
<keyword evidence="5" id="KW-1185">Reference proteome</keyword>
<dbReference type="Proteomes" id="UP001595906">
    <property type="component" value="Unassembled WGS sequence"/>
</dbReference>
<comment type="caution">
    <text evidence="4">The sequence shown here is derived from an EMBL/GenBank/DDBJ whole genome shotgun (WGS) entry which is preliminary data.</text>
</comment>
<evidence type="ECO:0000313" key="4">
    <source>
        <dbReference type="EMBL" id="MFC4232301.1"/>
    </source>
</evidence>
<evidence type="ECO:0000313" key="5">
    <source>
        <dbReference type="Proteomes" id="UP001595906"/>
    </source>
</evidence>
<dbReference type="RefSeq" id="WP_379014098.1">
    <property type="nucleotide sequence ID" value="NZ_JBHSDC010000022.1"/>
</dbReference>
<evidence type="ECO:0000259" key="3">
    <source>
        <dbReference type="Pfam" id="PF01103"/>
    </source>
</evidence>
<name>A0ABV8Q040_9BACT</name>
<dbReference type="Pfam" id="PF01103">
    <property type="entry name" value="Omp85"/>
    <property type="match status" value="1"/>
</dbReference>
<feature type="domain" description="Bacterial surface antigen (D15)" evidence="3">
    <location>
        <begin position="280"/>
        <end position="566"/>
    </location>
</feature>